<feature type="region of interest" description="Disordered" evidence="7">
    <location>
        <begin position="216"/>
        <end position="238"/>
    </location>
</feature>
<keyword evidence="4" id="KW-0238">DNA-binding</keyword>
<dbReference type="GO" id="GO:0003677">
    <property type="term" value="F:DNA binding"/>
    <property type="evidence" value="ECO:0007669"/>
    <property type="project" value="UniProtKB-KW"/>
</dbReference>
<dbReference type="GO" id="GO:0000981">
    <property type="term" value="F:DNA-binding transcription factor activity, RNA polymerase II-specific"/>
    <property type="evidence" value="ECO:0007669"/>
    <property type="project" value="InterPro"/>
</dbReference>
<dbReference type="Gene3D" id="4.10.240.10">
    <property type="entry name" value="Zn(2)-C6 fungal-type DNA-binding domain"/>
    <property type="match status" value="1"/>
</dbReference>
<dbReference type="InterPro" id="IPR036864">
    <property type="entry name" value="Zn2-C6_fun-type_DNA-bd_sf"/>
</dbReference>
<dbReference type="AlphaFoldDB" id="A0A3D8RD23"/>
<keyword evidence="5" id="KW-0804">Transcription</keyword>
<comment type="caution">
    <text evidence="9">The sequence shown here is derived from an EMBL/GenBank/DDBJ whole genome shotgun (WGS) entry which is preliminary data.</text>
</comment>
<proteinExistence type="predicted"/>
<keyword evidence="3" id="KW-0805">Transcription regulation</keyword>
<gene>
    <name evidence="9" type="ORF">BP5796_07966</name>
</gene>
<dbReference type="PANTHER" id="PTHR36206:SF13">
    <property type="entry name" value="TRANSCRIPTIONAL REGULATORY PROTEIN MOC3"/>
    <property type="match status" value="1"/>
</dbReference>
<dbReference type="EMBL" id="PDLN01000011">
    <property type="protein sequence ID" value="RDW71932.1"/>
    <property type="molecule type" value="Genomic_DNA"/>
</dbReference>
<evidence type="ECO:0000256" key="2">
    <source>
        <dbReference type="ARBA" id="ARBA00022833"/>
    </source>
</evidence>
<feature type="compositionally biased region" description="Low complexity" evidence="7">
    <location>
        <begin position="18"/>
        <end position="55"/>
    </location>
</feature>
<evidence type="ECO:0000256" key="3">
    <source>
        <dbReference type="ARBA" id="ARBA00023015"/>
    </source>
</evidence>
<feature type="compositionally biased region" description="Polar residues" evidence="7">
    <location>
        <begin position="66"/>
        <end position="87"/>
    </location>
</feature>
<feature type="compositionally biased region" description="Low complexity" evidence="7">
    <location>
        <begin position="95"/>
        <end position="104"/>
    </location>
</feature>
<keyword evidence="1" id="KW-0479">Metal-binding</keyword>
<sequence length="641" mass="69251">MSAQHNRNSPHLSNHLHNGSNPPSPSMSNAQQQGGQSRQGVSYPSPTSYPSPSMSNAQYNYPPPNSQQNEPYRASPTGSNGSMSLPSMRSLDPLQQQQQQQQVQHHMGSPLPPPVAQMGGGPYYQGGQLPHPGHVYPNVTSDPNGQNMRYALPVTESRVMSGGRHKKEIKRRTKTGCLTCRKRRIKCDEGHPACRNCQKSKRECLGYDPIFKNNPGPQTIQPAPSAAPQQPTQTVTSGANPYGQQPPMAGYGAPPPNMAYDPALTGGVSSPGAAAPQYDYASAIDPALEAAAPPPTALSANQFAQSTPGKLATFSSLTDGMSSAYPCSTSSNALHLRGGASAFKFPFVATSQEHMTYTTSSAKRWSIDELLALGGAPPASLNTEASQSPDVLEEAKHLYYSIYSPGLESFLESKWFQLKGAAQLLIDGSVIDKFNALLQQFAKTNQNDPTEMIYTGSVEARVIWALACMVRAPAEAAIKADPKPDVPAADDPVEASLRLDVFQALLTGNVAPGNALTKPVQTSDSIRQREMEFWYALGDFVAIDYETAIHAKQIDDTLGNLRNLLDGRENRDVLYSIAVVRAIGHRVSEYTDSDTPQHLDESDNRSKLHVAKKFVVDEANGGGTTNVIRKLCELAARAWRR</sequence>
<dbReference type="CDD" id="cd00067">
    <property type="entry name" value="GAL4"/>
    <property type="match status" value="1"/>
</dbReference>
<dbReference type="SMART" id="SM00066">
    <property type="entry name" value="GAL4"/>
    <property type="match status" value="1"/>
</dbReference>
<dbReference type="OrthoDB" id="5375558at2759"/>
<evidence type="ECO:0000256" key="1">
    <source>
        <dbReference type="ARBA" id="ARBA00022723"/>
    </source>
</evidence>
<evidence type="ECO:0000256" key="4">
    <source>
        <dbReference type="ARBA" id="ARBA00023125"/>
    </source>
</evidence>
<feature type="compositionally biased region" description="Polar residues" evidence="7">
    <location>
        <begin position="1"/>
        <end position="17"/>
    </location>
</feature>
<feature type="domain" description="Zn(2)-C6 fungal-type" evidence="8">
    <location>
        <begin position="176"/>
        <end position="204"/>
    </location>
</feature>
<evidence type="ECO:0000259" key="8">
    <source>
        <dbReference type="PROSITE" id="PS50048"/>
    </source>
</evidence>
<protein>
    <recommendedName>
        <fullName evidence="8">Zn(2)-C6 fungal-type domain-containing protein</fullName>
    </recommendedName>
</protein>
<keyword evidence="2" id="KW-0862">Zinc</keyword>
<dbReference type="Proteomes" id="UP000256328">
    <property type="component" value="Unassembled WGS sequence"/>
</dbReference>
<dbReference type="InterPro" id="IPR001138">
    <property type="entry name" value="Zn2Cys6_DnaBD"/>
</dbReference>
<evidence type="ECO:0000256" key="5">
    <source>
        <dbReference type="ARBA" id="ARBA00023163"/>
    </source>
</evidence>
<accession>A0A3D8RD23</accession>
<feature type="compositionally biased region" description="Low complexity" evidence="7">
    <location>
        <begin position="217"/>
        <end position="234"/>
    </location>
</feature>
<name>A0A3D8RD23_9HELO</name>
<dbReference type="InterPro" id="IPR052360">
    <property type="entry name" value="Transcr_Regulatory_Proteins"/>
</dbReference>
<evidence type="ECO:0000256" key="7">
    <source>
        <dbReference type="SAM" id="MobiDB-lite"/>
    </source>
</evidence>
<dbReference type="SUPFAM" id="SSF57701">
    <property type="entry name" value="Zn2/Cys6 DNA-binding domain"/>
    <property type="match status" value="1"/>
</dbReference>
<dbReference type="Pfam" id="PF00172">
    <property type="entry name" value="Zn_clus"/>
    <property type="match status" value="1"/>
</dbReference>
<dbReference type="PROSITE" id="PS00463">
    <property type="entry name" value="ZN2_CY6_FUNGAL_1"/>
    <property type="match status" value="1"/>
</dbReference>
<keyword evidence="10" id="KW-1185">Reference proteome</keyword>
<reference evidence="9 10" key="1">
    <citation type="journal article" date="2018" name="IMA Fungus">
        <title>IMA Genome-F 9: Draft genome sequence of Annulohypoxylon stygium, Aspergillus mulundensis, Berkeleyomyces basicola (syn. Thielaviopsis basicola), Ceratocystis smalleyi, two Cercospora beticola strains, Coleophoma cylindrospora, Fusarium fracticaudum, Phialophora cf. hyalina, and Morchella septimelata.</title>
        <authorList>
            <person name="Wingfield B.D."/>
            <person name="Bills G.F."/>
            <person name="Dong Y."/>
            <person name="Huang W."/>
            <person name="Nel W.J."/>
            <person name="Swalarsk-Parry B.S."/>
            <person name="Vaghefi N."/>
            <person name="Wilken P.M."/>
            <person name="An Z."/>
            <person name="de Beer Z.W."/>
            <person name="De Vos L."/>
            <person name="Chen L."/>
            <person name="Duong T.A."/>
            <person name="Gao Y."/>
            <person name="Hammerbacher A."/>
            <person name="Kikkert J.R."/>
            <person name="Li Y."/>
            <person name="Li H."/>
            <person name="Li K."/>
            <person name="Li Q."/>
            <person name="Liu X."/>
            <person name="Ma X."/>
            <person name="Naidoo K."/>
            <person name="Pethybridge S.J."/>
            <person name="Sun J."/>
            <person name="Steenkamp E.T."/>
            <person name="van der Nest M.A."/>
            <person name="van Wyk S."/>
            <person name="Wingfield M.J."/>
            <person name="Xiong C."/>
            <person name="Yue Q."/>
            <person name="Zhang X."/>
        </authorList>
    </citation>
    <scope>NUCLEOTIDE SEQUENCE [LARGE SCALE GENOMIC DNA]</scope>
    <source>
        <strain evidence="9 10">BP5796</strain>
    </source>
</reference>
<dbReference type="GO" id="GO:0008270">
    <property type="term" value="F:zinc ion binding"/>
    <property type="evidence" value="ECO:0007669"/>
    <property type="project" value="InterPro"/>
</dbReference>
<evidence type="ECO:0000256" key="6">
    <source>
        <dbReference type="ARBA" id="ARBA00023242"/>
    </source>
</evidence>
<organism evidence="9 10">
    <name type="scientific">Coleophoma crateriformis</name>
    <dbReference type="NCBI Taxonomy" id="565419"/>
    <lineage>
        <taxon>Eukaryota</taxon>
        <taxon>Fungi</taxon>
        <taxon>Dikarya</taxon>
        <taxon>Ascomycota</taxon>
        <taxon>Pezizomycotina</taxon>
        <taxon>Leotiomycetes</taxon>
        <taxon>Helotiales</taxon>
        <taxon>Dermateaceae</taxon>
        <taxon>Coleophoma</taxon>
    </lineage>
</organism>
<dbReference type="PROSITE" id="PS50048">
    <property type="entry name" value="ZN2_CY6_FUNGAL_2"/>
    <property type="match status" value="1"/>
</dbReference>
<evidence type="ECO:0000313" key="10">
    <source>
        <dbReference type="Proteomes" id="UP000256328"/>
    </source>
</evidence>
<evidence type="ECO:0000313" key="9">
    <source>
        <dbReference type="EMBL" id="RDW71932.1"/>
    </source>
</evidence>
<dbReference type="PANTHER" id="PTHR36206">
    <property type="entry name" value="ASPERCRYPTIN BIOSYNTHESIS CLUSTER-SPECIFIC TRANSCRIPTION REGULATOR ATNN-RELATED"/>
    <property type="match status" value="1"/>
</dbReference>
<keyword evidence="6" id="KW-0539">Nucleus</keyword>
<feature type="region of interest" description="Disordered" evidence="7">
    <location>
        <begin position="1"/>
        <end position="145"/>
    </location>
</feature>